<accession>A0ABU7G2F7</accession>
<evidence type="ECO:0000256" key="1">
    <source>
        <dbReference type="SAM" id="Phobius"/>
    </source>
</evidence>
<name>A0ABU7G2F7_9ALTE</name>
<protein>
    <submittedName>
        <fullName evidence="2">Uncharacterized protein</fullName>
    </submittedName>
</protein>
<dbReference type="EMBL" id="JAYDYW010000005">
    <property type="protein sequence ID" value="MEE1673593.1"/>
    <property type="molecule type" value="Genomic_DNA"/>
</dbReference>
<keyword evidence="1" id="KW-0472">Membrane</keyword>
<keyword evidence="1" id="KW-1133">Transmembrane helix</keyword>
<gene>
    <name evidence="2" type="ORF">SNR37_003019</name>
</gene>
<organism evidence="2 3">
    <name type="scientific">Agarivorans aestuarii</name>
    <dbReference type="NCBI Taxonomy" id="1563703"/>
    <lineage>
        <taxon>Bacteria</taxon>
        <taxon>Pseudomonadati</taxon>
        <taxon>Pseudomonadota</taxon>
        <taxon>Gammaproteobacteria</taxon>
        <taxon>Alteromonadales</taxon>
        <taxon>Alteromonadaceae</taxon>
        <taxon>Agarivorans</taxon>
    </lineage>
</organism>
<evidence type="ECO:0000313" key="2">
    <source>
        <dbReference type="EMBL" id="MEE1673593.1"/>
    </source>
</evidence>
<feature type="transmembrane region" description="Helical" evidence="1">
    <location>
        <begin position="37"/>
        <end position="60"/>
    </location>
</feature>
<keyword evidence="3" id="KW-1185">Reference proteome</keyword>
<evidence type="ECO:0000313" key="3">
    <source>
        <dbReference type="Proteomes" id="UP001310248"/>
    </source>
</evidence>
<feature type="transmembrane region" description="Helical" evidence="1">
    <location>
        <begin position="146"/>
        <end position="162"/>
    </location>
</feature>
<dbReference type="RefSeq" id="WP_059021375.1">
    <property type="nucleotide sequence ID" value="NZ_JAYDYW010000005.1"/>
</dbReference>
<feature type="transmembrane region" description="Helical" evidence="1">
    <location>
        <begin position="80"/>
        <end position="98"/>
    </location>
</feature>
<sequence>MMNQQILLEATMIGTMFLITAGYFIRSKESASKKAINFVTALLGGFMVMAGTAKFFLPFADIFAAQIELSGLPFPVLSKFAGQMGEIFAGALFLLVLTEGKLISSKVADVIINLATLLTVVIMSVAVYVHLSPNVPAEVLPLQSKPPVLTLIVMLVALGLWWRKKKA</sequence>
<reference evidence="3" key="1">
    <citation type="submission" date="2023-07" db="EMBL/GenBank/DDBJ databases">
        <title>Draft genome sequence of Agarivorans aestuarii strain ZMCS4, a CAZymes producing bacteria isolated from the marine brown algae Clodostephus spongiosus.</title>
        <authorList>
            <person name="Lorente B."/>
            <person name="Cabral C."/>
            <person name="Frias J."/>
            <person name="Faria J."/>
            <person name="Toubarro D."/>
        </authorList>
    </citation>
    <scope>NUCLEOTIDE SEQUENCE [LARGE SCALE GENOMIC DNA]</scope>
    <source>
        <strain evidence="3">ZMCS4</strain>
    </source>
</reference>
<dbReference type="Proteomes" id="UP001310248">
    <property type="component" value="Unassembled WGS sequence"/>
</dbReference>
<proteinExistence type="predicted"/>
<keyword evidence="1" id="KW-0812">Transmembrane</keyword>
<feature type="transmembrane region" description="Helical" evidence="1">
    <location>
        <begin position="110"/>
        <end position="131"/>
    </location>
</feature>
<comment type="caution">
    <text evidence="2">The sequence shown here is derived from an EMBL/GenBank/DDBJ whole genome shotgun (WGS) entry which is preliminary data.</text>
</comment>
<feature type="transmembrane region" description="Helical" evidence="1">
    <location>
        <begin position="6"/>
        <end position="25"/>
    </location>
</feature>